<dbReference type="SUPFAM" id="SSF141868">
    <property type="entry name" value="EAL domain-like"/>
    <property type="match status" value="1"/>
</dbReference>
<dbReference type="SMART" id="SM00267">
    <property type="entry name" value="GGDEF"/>
    <property type="match status" value="1"/>
</dbReference>
<dbReference type="InterPro" id="IPR029787">
    <property type="entry name" value="Nucleotide_cyclase"/>
</dbReference>
<dbReference type="SUPFAM" id="SSF55073">
    <property type="entry name" value="Nucleotide cyclase"/>
    <property type="match status" value="1"/>
</dbReference>
<accession>A0A6F8ZJJ7</accession>
<dbReference type="PANTHER" id="PTHR33121">
    <property type="entry name" value="CYCLIC DI-GMP PHOSPHODIESTERASE PDEF"/>
    <property type="match status" value="1"/>
</dbReference>
<dbReference type="Gene3D" id="3.30.70.270">
    <property type="match status" value="1"/>
</dbReference>
<protein>
    <recommendedName>
        <fullName evidence="5">EAL domain-containing protein</fullName>
    </recommendedName>
</protein>
<dbReference type="PANTHER" id="PTHR33121:SF76">
    <property type="entry name" value="SIGNALING PROTEIN"/>
    <property type="match status" value="1"/>
</dbReference>
<dbReference type="SMART" id="SM00052">
    <property type="entry name" value="EAL"/>
    <property type="match status" value="1"/>
</dbReference>
<reference evidence="3 4" key="1">
    <citation type="submission" date="2020-02" db="EMBL/GenBank/DDBJ databases">
        <authorList>
            <person name="Hogendoorn C."/>
        </authorList>
    </citation>
    <scope>NUCLEOTIDE SEQUENCE [LARGE SCALE GENOMIC DNA]</scope>
    <source>
        <strain evidence="3">R501</strain>
    </source>
</reference>
<gene>
    <name evidence="3" type="ORF">R50_2337</name>
</gene>
<dbReference type="GO" id="GO:0071111">
    <property type="term" value="F:cyclic-guanylate-specific phosphodiesterase activity"/>
    <property type="evidence" value="ECO:0007669"/>
    <property type="project" value="InterPro"/>
</dbReference>
<dbReference type="CDD" id="cd01948">
    <property type="entry name" value="EAL"/>
    <property type="match status" value="1"/>
</dbReference>
<feature type="domain" description="GGDEF" evidence="2">
    <location>
        <begin position="463"/>
        <end position="592"/>
    </location>
</feature>
<keyword evidence="4" id="KW-1185">Reference proteome</keyword>
<sequence>MDGRDSAGLLGLLAEVLQHRTLHHVYQPIWSLPHGTLLGYEALARPPGGTVPEALWDLAAATRWWPELDLLALERALRGGRHLPGRLFLNVSARFLELEGETRERALSLFARYRPRLDTVALEITETALTDAIRASAGARFWQGRGVALALDDAGTGASLPERVPLLRPDFVKIDRELTRRWAGGEPEPLLQWSSWARTIGAGIIAEGVEDRHALAGLTLLTPLAVQGFALGPPRPPEAWTPEEMARWAPPGPPAAVPAGGPPRPPALPEADQDAWFWRRHRRTERLLALARDLTVPVLVAGWFLHPAHHLPLSLPPLLAGAAGIGWSLGATWYTGRHREVNPWWGYGSTAADAFWTAAWIAATGGRVSPYLPLLFWQVLWALIRLPRGAAAAAITLLVGLYALETGAVNTMALYLAVMVGTIAVWKRLFEKEADSQVRDSETGWLAREYGTFLLEQALRAGTAVAAILLDVDPPPGGDSSPEPAVLRTLGSLCEATLSGEHALIRYSGREVLVLCPACDPGTAAGAADRLRQAVSHTAFPLWGQHGRLHLTISAGVAVACPGTGVQALLEAAEAALAQAAARRNATVTAAPAG</sequence>
<dbReference type="InterPro" id="IPR001633">
    <property type="entry name" value="EAL_dom"/>
</dbReference>
<dbReference type="AlphaFoldDB" id="A0A6F8ZJJ7"/>
<dbReference type="Gene3D" id="3.20.20.450">
    <property type="entry name" value="EAL domain"/>
    <property type="match status" value="1"/>
</dbReference>
<evidence type="ECO:0008006" key="5">
    <source>
        <dbReference type="Google" id="ProtNLM"/>
    </source>
</evidence>
<dbReference type="Pfam" id="PF00990">
    <property type="entry name" value="GGDEF"/>
    <property type="match status" value="1"/>
</dbReference>
<dbReference type="InterPro" id="IPR000160">
    <property type="entry name" value="GGDEF_dom"/>
</dbReference>
<dbReference type="KEGG" id="hfv:R50_2337"/>
<proteinExistence type="predicted"/>
<dbReference type="PROSITE" id="PS50883">
    <property type="entry name" value="EAL"/>
    <property type="match status" value="1"/>
</dbReference>
<evidence type="ECO:0000259" key="1">
    <source>
        <dbReference type="PROSITE" id="PS50883"/>
    </source>
</evidence>
<name>A0A6F8ZJJ7_9FIRM</name>
<dbReference type="Pfam" id="PF00563">
    <property type="entry name" value="EAL"/>
    <property type="match status" value="1"/>
</dbReference>
<dbReference type="InterPro" id="IPR035919">
    <property type="entry name" value="EAL_sf"/>
</dbReference>
<dbReference type="Proteomes" id="UP000503399">
    <property type="component" value="Chromosome"/>
</dbReference>
<feature type="domain" description="EAL" evidence="1">
    <location>
        <begin position="6"/>
        <end position="248"/>
    </location>
</feature>
<dbReference type="PROSITE" id="PS50887">
    <property type="entry name" value="GGDEF"/>
    <property type="match status" value="1"/>
</dbReference>
<evidence type="ECO:0000259" key="2">
    <source>
        <dbReference type="PROSITE" id="PS50887"/>
    </source>
</evidence>
<dbReference type="InterPro" id="IPR050706">
    <property type="entry name" value="Cyclic-di-GMP_PDE-like"/>
</dbReference>
<dbReference type="InterPro" id="IPR043128">
    <property type="entry name" value="Rev_trsase/Diguanyl_cyclase"/>
</dbReference>
<evidence type="ECO:0000313" key="4">
    <source>
        <dbReference type="Proteomes" id="UP000503399"/>
    </source>
</evidence>
<organism evidence="3 4">
    <name type="scientific">Candidatus Hydrogenisulfobacillus filiaventi</name>
    <dbReference type="NCBI Taxonomy" id="2707344"/>
    <lineage>
        <taxon>Bacteria</taxon>
        <taxon>Bacillati</taxon>
        <taxon>Bacillota</taxon>
        <taxon>Clostridia</taxon>
        <taxon>Eubacteriales</taxon>
        <taxon>Clostridiales Family XVII. Incertae Sedis</taxon>
        <taxon>Candidatus Hydrogenisulfobacillus</taxon>
    </lineage>
</organism>
<dbReference type="EMBL" id="LR778114">
    <property type="protein sequence ID" value="CAB1129834.1"/>
    <property type="molecule type" value="Genomic_DNA"/>
</dbReference>
<evidence type="ECO:0000313" key="3">
    <source>
        <dbReference type="EMBL" id="CAB1129834.1"/>
    </source>
</evidence>